<dbReference type="NCBIfam" id="TIGR02174">
    <property type="entry name" value="CXXU_selWTH"/>
    <property type="match status" value="1"/>
</dbReference>
<accession>A0ABU4RJP0</accession>
<dbReference type="RefSeq" id="WP_319843158.1">
    <property type="nucleotide sequence ID" value="NZ_JAXAFJ010000001.1"/>
</dbReference>
<dbReference type="SUPFAM" id="SSF52833">
    <property type="entry name" value="Thioredoxin-like"/>
    <property type="match status" value="1"/>
</dbReference>
<protein>
    <submittedName>
        <fullName evidence="3">SelT/SelW/SelH family protein</fullName>
    </submittedName>
</protein>
<dbReference type="Gene3D" id="3.40.30.10">
    <property type="entry name" value="Glutaredoxin"/>
    <property type="match status" value="1"/>
</dbReference>
<organism evidence="3 4">
    <name type="scientific">Terrihabitans rhizophilus</name>
    <dbReference type="NCBI Taxonomy" id="3092662"/>
    <lineage>
        <taxon>Bacteria</taxon>
        <taxon>Pseudomonadati</taxon>
        <taxon>Pseudomonadota</taxon>
        <taxon>Alphaproteobacteria</taxon>
        <taxon>Hyphomicrobiales</taxon>
        <taxon>Terrihabitans</taxon>
    </lineage>
</organism>
<dbReference type="InterPro" id="IPR011893">
    <property type="entry name" value="Selenoprotein_Rdx-typ"/>
</dbReference>
<dbReference type="Pfam" id="PF10262">
    <property type="entry name" value="Rdx"/>
    <property type="match status" value="1"/>
</dbReference>
<dbReference type="PANTHER" id="PTHR36417:SF2">
    <property type="entry name" value="SELENOPROTEIN DOMAIN PROTEIN (AFU_ORTHOLOGUE AFUA_1G05220)"/>
    <property type="match status" value="1"/>
</dbReference>
<gene>
    <name evidence="3" type="ORF">SCD90_03165</name>
</gene>
<dbReference type="Proteomes" id="UP001274321">
    <property type="component" value="Unassembled WGS sequence"/>
</dbReference>
<evidence type="ECO:0000313" key="3">
    <source>
        <dbReference type="EMBL" id="MDX6805056.1"/>
    </source>
</evidence>
<evidence type="ECO:0000256" key="1">
    <source>
        <dbReference type="ARBA" id="ARBA00023284"/>
    </source>
</evidence>
<dbReference type="EMBL" id="JAXAFJ010000001">
    <property type="protein sequence ID" value="MDX6805056.1"/>
    <property type="molecule type" value="Genomic_DNA"/>
</dbReference>
<comment type="caution">
    <text evidence="3">The sequence shown here is derived from an EMBL/GenBank/DDBJ whole genome shotgun (WGS) entry which is preliminary data.</text>
</comment>
<keyword evidence="1" id="KW-0676">Redox-active center</keyword>
<keyword evidence="4" id="KW-1185">Reference proteome</keyword>
<feature type="compositionally biased region" description="Basic and acidic residues" evidence="2">
    <location>
        <begin position="76"/>
        <end position="100"/>
    </location>
</feature>
<sequence length="100" mass="11256">MEHHPRIAITYCTQCQWLLRAAWMAQELLSTFGPDLGEVALVPGTGGTFQIHYDGDPVWDRKTDGGFPDAKTLKQRVRDRLDPGRDLGHSDRKADAPEPR</sequence>
<name>A0ABU4RJP0_9HYPH</name>
<feature type="region of interest" description="Disordered" evidence="2">
    <location>
        <begin position="62"/>
        <end position="100"/>
    </location>
</feature>
<dbReference type="PANTHER" id="PTHR36417">
    <property type="entry name" value="SELENOPROTEIN DOMAIN PROTEIN (AFU_ORTHOLOGUE AFUA_1G05220)"/>
    <property type="match status" value="1"/>
</dbReference>
<proteinExistence type="predicted"/>
<evidence type="ECO:0000256" key="2">
    <source>
        <dbReference type="SAM" id="MobiDB-lite"/>
    </source>
</evidence>
<evidence type="ECO:0000313" key="4">
    <source>
        <dbReference type="Proteomes" id="UP001274321"/>
    </source>
</evidence>
<reference evidence="3 4" key="1">
    <citation type="submission" date="2023-11" db="EMBL/GenBank/DDBJ databases">
        <authorList>
            <person name="Bao R."/>
        </authorList>
    </citation>
    <scope>NUCLEOTIDE SEQUENCE [LARGE SCALE GENOMIC DNA]</scope>
    <source>
        <strain evidence="3 4">PJ23</strain>
    </source>
</reference>
<dbReference type="InterPro" id="IPR036249">
    <property type="entry name" value="Thioredoxin-like_sf"/>
</dbReference>